<evidence type="ECO:0000256" key="3">
    <source>
        <dbReference type="ARBA" id="ARBA00023157"/>
    </source>
</evidence>
<dbReference type="GO" id="GO:0016020">
    <property type="term" value="C:membrane"/>
    <property type="evidence" value="ECO:0007669"/>
    <property type="project" value="InterPro"/>
</dbReference>
<evidence type="ECO:0000313" key="6">
    <source>
        <dbReference type="Proteomes" id="UP001341281"/>
    </source>
</evidence>
<dbReference type="InterPro" id="IPR015338">
    <property type="entry name" value="GT64_dom"/>
</dbReference>
<evidence type="ECO:0000259" key="4">
    <source>
        <dbReference type="Pfam" id="PF09258"/>
    </source>
</evidence>
<reference evidence="5 6" key="1">
    <citation type="submission" date="2024-02" db="EMBL/GenBank/DDBJ databases">
        <title>High-quality chromosome-scale genome assembly of Pensacola bahiagrass (Paspalum notatum Flugge var. saurae).</title>
        <authorList>
            <person name="Vega J.M."/>
            <person name="Podio M."/>
            <person name="Orjuela J."/>
            <person name="Siena L.A."/>
            <person name="Pessino S.C."/>
            <person name="Combes M.C."/>
            <person name="Mariac C."/>
            <person name="Albertini E."/>
            <person name="Pupilli F."/>
            <person name="Ortiz J.P.A."/>
            <person name="Leblanc O."/>
        </authorList>
    </citation>
    <scope>NUCLEOTIDE SEQUENCE [LARGE SCALE GENOMIC DNA]</scope>
    <source>
        <strain evidence="5">R1</strain>
        <tissue evidence="5">Leaf</tissue>
    </source>
</reference>
<organism evidence="5 6">
    <name type="scientific">Paspalum notatum var. saurae</name>
    <dbReference type="NCBI Taxonomy" id="547442"/>
    <lineage>
        <taxon>Eukaryota</taxon>
        <taxon>Viridiplantae</taxon>
        <taxon>Streptophyta</taxon>
        <taxon>Embryophyta</taxon>
        <taxon>Tracheophyta</taxon>
        <taxon>Spermatophyta</taxon>
        <taxon>Magnoliopsida</taxon>
        <taxon>Liliopsida</taxon>
        <taxon>Poales</taxon>
        <taxon>Poaceae</taxon>
        <taxon>PACMAD clade</taxon>
        <taxon>Panicoideae</taxon>
        <taxon>Andropogonodae</taxon>
        <taxon>Paspaleae</taxon>
        <taxon>Paspalinae</taxon>
        <taxon>Paspalum</taxon>
    </lineage>
</organism>
<accession>A0AAQ3UH86</accession>
<protein>
    <recommendedName>
        <fullName evidence="4">Glycosyl transferase 64 domain-containing protein</fullName>
    </recommendedName>
</protein>
<evidence type="ECO:0000256" key="2">
    <source>
        <dbReference type="ARBA" id="ARBA00022679"/>
    </source>
</evidence>
<gene>
    <name evidence="5" type="ORF">U9M48_038274</name>
</gene>
<dbReference type="AlphaFoldDB" id="A0AAQ3UH86"/>
<keyword evidence="6" id="KW-1185">Reference proteome</keyword>
<proteinExistence type="inferred from homology"/>
<evidence type="ECO:0000256" key="1">
    <source>
        <dbReference type="ARBA" id="ARBA00008700"/>
    </source>
</evidence>
<comment type="similarity">
    <text evidence="1">Belongs to the glycosyltransferase 64 family.</text>
</comment>
<evidence type="ECO:0000313" key="5">
    <source>
        <dbReference type="EMBL" id="WVZ92190.1"/>
    </source>
</evidence>
<dbReference type="PANTHER" id="PTHR48409">
    <property type="entry name" value="GLYCOSYLTRANSFERASE FAMILY PROTEIN 64 C3"/>
    <property type="match status" value="1"/>
</dbReference>
<dbReference type="Proteomes" id="UP001341281">
    <property type="component" value="Chromosome 09"/>
</dbReference>
<dbReference type="EMBL" id="CP144753">
    <property type="protein sequence ID" value="WVZ92190.1"/>
    <property type="molecule type" value="Genomic_DNA"/>
</dbReference>
<dbReference type="Pfam" id="PF09258">
    <property type="entry name" value="Glyco_transf_64"/>
    <property type="match status" value="1"/>
</dbReference>
<dbReference type="InterPro" id="IPR029044">
    <property type="entry name" value="Nucleotide-diphossugar_trans"/>
</dbReference>
<sequence length="388" mass="40989">MAPGPVGPTGSTVCSATIAAGDGDCESTERSRLRADLASASPSMQPRPRHRLLLLLLHLLVALAGAAVSHSHGGAAEDAACRAANRTGGAEASLRADRLTVLLSGYSERRLPLLRAIAGAYAAHPLVHAVLVLWCNPATPPRLLLRGGGGFPRGVALRRAASASLNSRFLPRPADIRTAAVAVADDDVLPDAAALSFAFTTWQQQQQRGNSAPLVGFFPRSHHLDLARGRWAYTAAEPGRYSMVLTKFMVLGTGLLYSYSCAPGLAPARAVVDRERNCEDILMNFVAAEESGAGPVLVDAGSVRDWGDPRNDANAAGADEEGGVMKDVGLSAAGGLRHWEKRGECITEFHRLLGRMPLRYSYGKVVEATVGDQGLCSKGGRLVRCDQE</sequence>
<dbReference type="GO" id="GO:0016757">
    <property type="term" value="F:glycosyltransferase activity"/>
    <property type="evidence" value="ECO:0007669"/>
    <property type="project" value="InterPro"/>
</dbReference>
<name>A0AAQ3UH86_PASNO</name>
<dbReference type="Gene3D" id="3.90.550.10">
    <property type="entry name" value="Spore Coat Polysaccharide Biosynthesis Protein SpsA, Chain A"/>
    <property type="match status" value="1"/>
</dbReference>
<keyword evidence="2" id="KW-0808">Transferase</keyword>
<dbReference type="InterPro" id="IPR053318">
    <property type="entry name" value="GT64"/>
</dbReference>
<feature type="domain" description="Glycosyl transferase 64" evidence="4">
    <location>
        <begin position="100"/>
        <end position="365"/>
    </location>
</feature>
<keyword evidence="3" id="KW-1015">Disulfide bond</keyword>
<dbReference type="PANTHER" id="PTHR48409:SF1">
    <property type="entry name" value="GLYCOSYLTRANSFERASE FAMILY PROTEIN 64 C3"/>
    <property type="match status" value="1"/>
</dbReference>
<dbReference type="SUPFAM" id="SSF53448">
    <property type="entry name" value="Nucleotide-diphospho-sugar transferases"/>
    <property type="match status" value="1"/>
</dbReference>